<evidence type="ECO:0000313" key="10">
    <source>
        <dbReference type="EMBL" id="KAJ1981861.1"/>
    </source>
</evidence>
<evidence type="ECO:0000256" key="4">
    <source>
        <dbReference type="ARBA" id="ARBA00023134"/>
    </source>
</evidence>
<dbReference type="Pfam" id="PF02492">
    <property type="entry name" value="cobW"/>
    <property type="match status" value="1"/>
</dbReference>
<dbReference type="GO" id="GO:0016787">
    <property type="term" value="F:hydrolase activity"/>
    <property type="evidence" value="ECO:0007669"/>
    <property type="project" value="UniProtKB-KW"/>
</dbReference>
<dbReference type="SUPFAM" id="SSF90002">
    <property type="entry name" value="Hypothetical protein YjiA, C-terminal domain"/>
    <property type="match status" value="1"/>
</dbReference>
<dbReference type="AlphaFoldDB" id="A0A9W8B919"/>
<dbReference type="InterPro" id="IPR003495">
    <property type="entry name" value="CobW/HypB/UreG_nucleotide-bd"/>
</dbReference>
<proteinExistence type="inferred from homology"/>
<evidence type="ECO:0000256" key="3">
    <source>
        <dbReference type="ARBA" id="ARBA00022833"/>
    </source>
</evidence>
<dbReference type="Pfam" id="PF07683">
    <property type="entry name" value="CobW_C"/>
    <property type="match status" value="1"/>
</dbReference>
<dbReference type="CDD" id="cd03112">
    <property type="entry name" value="CobW-like"/>
    <property type="match status" value="1"/>
</dbReference>
<dbReference type="PANTHER" id="PTHR13748:SF31">
    <property type="entry name" value="ZINC-REGULATED GTPASE METALLOPROTEIN ACTIVATOR 1A-RELATED"/>
    <property type="match status" value="1"/>
</dbReference>
<evidence type="ECO:0000259" key="9">
    <source>
        <dbReference type="Pfam" id="PF07683"/>
    </source>
</evidence>
<evidence type="ECO:0000256" key="5">
    <source>
        <dbReference type="ARBA" id="ARBA00023186"/>
    </source>
</evidence>
<evidence type="ECO:0000256" key="6">
    <source>
        <dbReference type="ARBA" id="ARBA00034320"/>
    </source>
</evidence>
<dbReference type="EMBL" id="JANBQB010000109">
    <property type="protein sequence ID" value="KAJ1981861.1"/>
    <property type="molecule type" value="Genomic_DNA"/>
</dbReference>
<dbReference type="GO" id="GO:0005737">
    <property type="term" value="C:cytoplasm"/>
    <property type="evidence" value="ECO:0007669"/>
    <property type="project" value="TreeGrafter"/>
</dbReference>
<dbReference type="Gene3D" id="3.30.1220.10">
    <property type="entry name" value="CobW-like, C-terminal domain"/>
    <property type="match status" value="1"/>
</dbReference>
<keyword evidence="2" id="KW-0378">Hydrolase</keyword>
<sequence length="441" mass="48502">MDFDTDCPELVPLETPLDQLIPPELALEDATAKLPVSLITGFLGSGKTTLLNYILTEEHGKRIAVIMNEFGDSRDVEKSLTIGQDGDLIEEWLELRNGCLCCTVKDSGIKAIEQLMQKKGRFDYIILETTGLADPGPIAAMFWQNEELGSLLYLDGVITVVDAKYIRQYLTETTNDPSQRQRASDAVDLLYTDTNEAQRQVALADRIVVNKTDLVTDTDRAEIQTLLRKVNPAAEIYECQRSRVPIDFALDIHAYSPERLKQVIAAQSSADQRSQASADHLDQNIGTLGLTVPIEATLSRALVEKWVQILLWENVVPVVTVTEGSQPTIAMVFSTSASSTDDTPALQIYRVKGLLSLVDDMPNDDDAGDDHKVTTDGRKALSCAPASRPQSFVIQGVQELYELQPVDTPASTNPGVLVLIGRHLPREALLQSWEQLVASSV</sequence>
<feature type="domain" description="CobW C-terminal" evidence="9">
    <location>
        <begin position="386"/>
        <end position="436"/>
    </location>
</feature>
<comment type="catalytic activity">
    <reaction evidence="7">
        <text>GTP + H2O = GDP + phosphate + H(+)</text>
        <dbReference type="Rhea" id="RHEA:19669"/>
        <dbReference type="ChEBI" id="CHEBI:15377"/>
        <dbReference type="ChEBI" id="CHEBI:15378"/>
        <dbReference type="ChEBI" id="CHEBI:37565"/>
        <dbReference type="ChEBI" id="CHEBI:43474"/>
        <dbReference type="ChEBI" id="CHEBI:58189"/>
    </reaction>
    <physiologicalReaction direction="left-to-right" evidence="7">
        <dbReference type="Rhea" id="RHEA:19670"/>
    </physiologicalReaction>
</comment>
<evidence type="ECO:0000256" key="1">
    <source>
        <dbReference type="ARBA" id="ARBA00022741"/>
    </source>
</evidence>
<keyword evidence="5" id="KW-0143">Chaperone</keyword>
<evidence type="ECO:0008006" key="12">
    <source>
        <dbReference type="Google" id="ProtNLM"/>
    </source>
</evidence>
<dbReference type="InterPro" id="IPR036627">
    <property type="entry name" value="CobW-likC_sf"/>
</dbReference>
<keyword evidence="3" id="KW-0862">Zinc</keyword>
<feature type="domain" description="CobW/HypB/UreG nucleotide-binding" evidence="8">
    <location>
        <begin position="35"/>
        <end position="237"/>
    </location>
</feature>
<keyword evidence="4" id="KW-0342">GTP-binding</keyword>
<dbReference type="OrthoDB" id="258627at2759"/>
<evidence type="ECO:0000313" key="11">
    <source>
        <dbReference type="Proteomes" id="UP001151582"/>
    </source>
</evidence>
<evidence type="ECO:0000256" key="7">
    <source>
        <dbReference type="ARBA" id="ARBA00049117"/>
    </source>
</evidence>
<gene>
    <name evidence="10" type="ORF">H4R34_001915</name>
</gene>
<keyword evidence="1" id="KW-0547">Nucleotide-binding</keyword>
<dbReference type="GO" id="GO:0005525">
    <property type="term" value="F:GTP binding"/>
    <property type="evidence" value="ECO:0007669"/>
    <property type="project" value="UniProtKB-KW"/>
</dbReference>
<protein>
    <recommendedName>
        <fullName evidence="12">CobW/HypB/UreG nucleotide-binding domain-containing protein</fullName>
    </recommendedName>
</protein>
<comment type="similarity">
    <text evidence="6">Belongs to the SIMIBI class G3E GTPase family. ZNG1 subfamily.</text>
</comment>
<comment type="caution">
    <text evidence="10">The sequence shown here is derived from an EMBL/GenBank/DDBJ whole genome shotgun (WGS) entry which is preliminary data.</text>
</comment>
<dbReference type="InterPro" id="IPR027417">
    <property type="entry name" value="P-loop_NTPase"/>
</dbReference>
<evidence type="ECO:0000256" key="2">
    <source>
        <dbReference type="ARBA" id="ARBA00022801"/>
    </source>
</evidence>
<keyword evidence="11" id="KW-1185">Reference proteome</keyword>
<reference evidence="10" key="1">
    <citation type="submission" date="2022-07" db="EMBL/GenBank/DDBJ databases">
        <title>Phylogenomic reconstructions and comparative analyses of Kickxellomycotina fungi.</title>
        <authorList>
            <person name="Reynolds N.K."/>
            <person name="Stajich J.E."/>
            <person name="Barry K."/>
            <person name="Grigoriev I.V."/>
            <person name="Crous P."/>
            <person name="Smith M.E."/>
        </authorList>
    </citation>
    <scope>NUCLEOTIDE SEQUENCE</scope>
    <source>
        <strain evidence="10">RSA 567</strain>
    </source>
</reference>
<dbReference type="InterPro" id="IPR051316">
    <property type="entry name" value="Zinc-reg_GTPase_activator"/>
</dbReference>
<dbReference type="InterPro" id="IPR011629">
    <property type="entry name" value="CobW-like_C"/>
</dbReference>
<dbReference type="SUPFAM" id="SSF52540">
    <property type="entry name" value="P-loop containing nucleoside triphosphate hydrolases"/>
    <property type="match status" value="1"/>
</dbReference>
<accession>A0A9W8B919</accession>
<organism evidence="10 11">
    <name type="scientific">Dimargaris verticillata</name>
    <dbReference type="NCBI Taxonomy" id="2761393"/>
    <lineage>
        <taxon>Eukaryota</taxon>
        <taxon>Fungi</taxon>
        <taxon>Fungi incertae sedis</taxon>
        <taxon>Zoopagomycota</taxon>
        <taxon>Kickxellomycotina</taxon>
        <taxon>Dimargaritomycetes</taxon>
        <taxon>Dimargaritales</taxon>
        <taxon>Dimargaritaceae</taxon>
        <taxon>Dimargaris</taxon>
    </lineage>
</organism>
<evidence type="ECO:0000259" key="8">
    <source>
        <dbReference type="Pfam" id="PF02492"/>
    </source>
</evidence>
<dbReference type="PANTHER" id="PTHR13748">
    <property type="entry name" value="COBW-RELATED"/>
    <property type="match status" value="1"/>
</dbReference>
<name>A0A9W8B919_9FUNG</name>
<dbReference type="Gene3D" id="3.40.50.300">
    <property type="entry name" value="P-loop containing nucleotide triphosphate hydrolases"/>
    <property type="match status" value="1"/>
</dbReference>
<dbReference type="Proteomes" id="UP001151582">
    <property type="component" value="Unassembled WGS sequence"/>
</dbReference>